<proteinExistence type="inferred from homology"/>
<dbReference type="AlphaFoldDB" id="A0A4R2B616"/>
<feature type="domain" description="Bacterial sugar transferase" evidence="3">
    <location>
        <begin position="2"/>
        <end position="176"/>
    </location>
</feature>
<keyword evidence="2" id="KW-0472">Membrane</keyword>
<sequence length="198" mass="22646">MKRLFDLVISLGLFLALIPVMLIVGITVRLGLGSPIIFKQQRPGLHGKPFYLYKFRTMNNKTDSFGNLFPDNVRLTSLGKFLRRISLDELPQLINVIRGDLSLVGPRPLLMEYLPLYTGEQAKRHLVRPGITGWAQVNGRNNIEWEEKFQMDVWYVNNQSFFLDIKILILTVDKVVRAEGINQPGNATIERFKGTNSM</sequence>
<accession>A0A4R2B616</accession>
<protein>
    <submittedName>
        <fullName evidence="4">Sugar transferase EpsL</fullName>
    </submittedName>
</protein>
<keyword evidence="4" id="KW-0808">Transferase</keyword>
<keyword evidence="5" id="KW-1185">Reference proteome</keyword>
<dbReference type="InterPro" id="IPR003362">
    <property type="entry name" value="Bact_transf"/>
</dbReference>
<evidence type="ECO:0000313" key="4">
    <source>
        <dbReference type="EMBL" id="TCN22191.1"/>
    </source>
</evidence>
<dbReference type="Pfam" id="PF02397">
    <property type="entry name" value="Bac_transf"/>
    <property type="match status" value="1"/>
</dbReference>
<keyword evidence="2" id="KW-1133">Transmembrane helix</keyword>
<dbReference type="Proteomes" id="UP000295689">
    <property type="component" value="Unassembled WGS sequence"/>
</dbReference>
<dbReference type="GO" id="GO:0016780">
    <property type="term" value="F:phosphotransferase activity, for other substituted phosphate groups"/>
    <property type="evidence" value="ECO:0007669"/>
    <property type="project" value="TreeGrafter"/>
</dbReference>
<dbReference type="PANTHER" id="PTHR30576">
    <property type="entry name" value="COLANIC BIOSYNTHESIS UDP-GLUCOSE LIPID CARRIER TRANSFERASE"/>
    <property type="match status" value="1"/>
</dbReference>
<reference evidence="4 5" key="1">
    <citation type="journal article" date="2015" name="Stand. Genomic Sci.">
        <title>Genomic Encyclopedia of Bacterial and Archaeal Type Strains, Phase III: the genomes of soil and plant-associated and newly described type strains.</title>
        <authorList>
            <person name="Whitman W.B."/>
            <person name="Woyke T."/>
            <person name="Klenk H.P."/>
            <person name="Zhou Y."/>
            <person name="Lilburn T.G."/>
            <person name="Beck B.J."/>
            <person name="De Vos P."/>
            <person name="Vandamme P."/>
            <person name="Eisen J.A."/>
            <person name="Garrity G."/>
            <person name="Hugenholtz P."/>
            <person name="Kyrpides N.C."/>
        </authorList>
    </citation>
    <scope>NUCLEOTIDE SEQUENCE [LARGE SCALE GENOMIC DNA]</scope>
    <source>
        <strain evidence="4 5">CV53</strain>
    </source>
</reference>
<keyword evidence="2" id="KW-0812">Transmembrane</keyword>
<dbReference type="EMBL" id="SLVV01000011">
    <property type="protein sequence ID" value="TCN22191.1"/>
    <property type="molecule type" value="Genomic_DNA"/>
</dbReference>
<organism evidence="4 5">
    <name type="scientific">Mesobacillus foraminis</name>
    <dbReference type="NCBI Taxonomy" id="279826"/>
    <lineage>
        <taxon>Bacteria</taxon>
        <taxon>Bacillati</taxon>
        <taxon>Bacillota</taxon>
        <taxon>Bacilli</taxon>
        <taxon>Bacillales</taxon>
        <taxon>Bacillaceae</taxon>
        <taxon>Mesobacillus</taxon>
    </lineage>
</organism>
<evidence type="ECO:0000259" key="3">
    <source>
        <dbReference type="Pfam" id="PF02397"/>
    </source>
</evidence>
<feature type="transmembrane region" description="Helical" evidence="2">
    <location>
        <begin position="7"/>
        <end position="32"/>
    </location>
</feature>
<evidence type="ECO:0000313" key="5">
    <source>
        <dbReference type="Proteomes" id="UP000295689"/>
    </source>
</evidence>
<comment type="caution">
    <text evidence="4">The sequence shown here is derived from an EMBL/GenBank/DDBJ whole genome shotgun (WGS) entry which is preliminary data.</text>
</comment>
<evidence type="ECO:0000256" key="1">
    <source>
        <dbReference type="ARBA" id="ARBA00006464"/>
    </source>
</evidence>
<comment type="similarity">
    <text evidence="1">Belongs to the bacterial sugar transferase family.</text>
</comment>
<dbReference type="PANTHER" id="PTHR30576:SF8">
    <property type="entry name" value="UNDECAPRENYL-PHOSPHATE GALACTOSE PHOSPHOTRANSFERASE"/>
    <property type="match status" value="1"/>
</dbReference>
<evidence type="ECO:0000256" key="2">
    <source>
        <dbReference type="SAM" id="Phobius"/>
    </source>
</evidence>
<name>A0A4R2B616_9BACI</name>
<gene>
    <name evidence="4" type="ORF">EV146_11128</name>
</gene>
<dbReference type="RefSeq" id="WP_132009846.1">
    <property type="nucleotide sequence ID" value="NZ_JABUHM010000013.1"/>
</dbReference>